<dbReference type="InterPro" id="IPR052927">
    <property type="entry name" value="DCC_oxidoreductase"/>
</dbReference>
<dbReference type="Pfam" id="PF04134">
    <property type="entry name" value="DCC1-like"/>
    <property type="match status" value="1"/>
</dbReference>
<dbReference type="Proteomes" id="UP000013827">
    <property type="component" value="Unassembled WGS sequence"/>
</dbReference>
<dbReference type="STRING" id="2903.R1G3D2"/>
<dbReference type="HOGENOM" id="CLU_092206_2_1_1"/>
<dbReference type="AlphaFoldDB" id="A0A0D3KX89"/>
<dbReference type="KEGG" id="ehx:EMIHUDRAFT_46864"/>
<evidence type="ECO:0000313" key="1">
    <source>
        <dbReference type="EnsemblProtists" id="EOD40374"/>
    </source>
</evidence>
<dbReference type="PaxDb" id="2903-EOD40374"/>
<dbReference type="eggNOG" id="ENOG502RY65">
    <property type="taxonomic scope" value="Eukaryota"/>
</dbReference>
<dbReference type="GeneID" id="17285645"/>
<dbReference type="PANTHER" id="PTHR33639:SF2">
    <property type="entry name" value="DUF393 DOMAIN-CONTAINING PROTEIN"/>
    <property type="match status" value="1"/>
</dbReference>
<accession>A0A0D3KX89</accession>
<dbReference type="RefSeq" id="XP_005792803.1">
    <property type="nucleotide sequence ID" value="XM_005792746.1"/>
</dbReference>
<proteinExistence type="predicted"/>
<reference evidence="1" key="2">
    <citation type="submission" date="2024-10" db="UniProtKB">
        <authorList>
            <consortium name="EnsemblProtists"/>
        </authorList>
    </citation>
    <scope>IDENTIFICATION</scope>
</reference>
<keyword evidence="2" id="KW-1185">Reference proteome</keyword>
<evidence type="ECO:0000313" key="2">
    <source>
        <dbReference type="Proteomes" id="UP000013827"/>
    </source>
</evidence>
<dbReference type="PANTHER" id="PTHR33639">
    <property type="entry name" value="THIOL-DISULFIDE OXIDOREDUCTASE DCC"/>
    <property type="match status" value="1"/>
</dbReference>
<name>A0A0D3KX89_EMIH1</name>
<dbReference type="EnsemblProtists" id="EOD40374">
    <property type="protein sequence ID" value="EOD40374"/>
    <property type="gene ID" value="EMIHUDRAFT_46864"/>
</dbReference>
<evidence type="ECO:0008006" key="3">
    <source>
        <dbReference type="Google" id="ProtNLM"/>
    </source>
</evidence>
<reference evidence="2" key="1">
    <citation type="journal article" date="2013" name="Nature">
        <title>Pan genome of the phytoplankton Emiliania underpins its global distribution.</title>
        <authorList>
            <person name="Read B.A."/>
            <person name="Kegel J."/>
            <person name="Klute M.J."/>
            <person name="Kuo A."/>
            <person name="Lefebvre S.C."/>
            <person name="Maumus F."/>
            <person name="Mayer C."/>
            <person name="Miller J."/>
            <person name="Monier A."/>
            <person name="Salamov A."/>
            <person name="Young J."/>
            <person name="Aguilar M."/>
            <person name="Claverie J.M."/>
            <person name="Frickenhaus S."/>
            <person name="Gonzalez K."/>
            <person name="Herman E.K."/>
            <person name="Lin Y.C."/>
            <person name="Napier J."/>
            <person name="Ogata H."/>
            <person name="Sarno A.F."/>
            <person name="Shmutz J."/>
            <person name="Schroeder D."/>
            <person name="de Vargas C."/>
            <person name="Verret F."/>
            <person name="von Dassow P."/>
            <person name="Valentin K."/>
            <person name="Van de Peer Y."/>
            <person name="Wheeler G."/>
            <person name="Dacks J.B."/>
            <person name="Delwiche C.F."/>
            <person name="Dyhrman S.T."/>
            <person name="Glockner G."/>
            <person name="John U."/>
            <person name="Richards T."/>
            <person name="Worden A.Z."/>
            <person name="Zhang X."/>
            <person name="Grigoriev I.V."/>
            <person name="Allen A.E."/>
            <person name="Bidle K."/>
            <person name="Borodovsky M."/>
            <person name="Bowler C."/>
            <person name="Brownlee C."/>
            <person name="Cock J.M."/>
            <person name="Elias M."/>
            <person name="Gladyshev V.N."/>
            <person name="Groth M."/>
            <person name="Guda C."/>
            <person name="Hadaegh A."/>
            <person name="Iglesias-Rodriguez M.D."/>
            <person name="Jenkins J."/>
            <person name="Jones B.M."/>
            <person name="Lawson T."/>
            <person name="Leese F."/>
            <person name="Lindquist E."/>
            <person name="Lobanov A."/>
            <person name="Lomsadze A."/>
            <person name="Malik S.B."/>
            <person name="Marsh M.E."/>
            <person name="Mackinder L."/>
            <person name="Mock T."/>
            <person name="Mueller-Roeber B."/>
            <person name="Pagarete A."/>
            <person name="Parker M."/>
            <person name="Probert I."/>
            <person name="Quesneville H."/>
            <person name="Raines C."/>
            <person name="Rensing S.A."/>
            <person name="Riano-Pachon D.M."/>
            <person name="Richier S."/>
            <person name="Rokitta S."/>
            <person name="Shiraiwa Y."/>
            <person name="Soanes D.M."/>
            <person name="van der Giezen M."/>
            <person name="Wahlund T.M."/>
            <person name="Williams B."/>
            <person name="Wilson W."/>
            <person name="Wolfe G."/>
            <person name="Wurch L.L."/>
        </authorList>
    </citation>
    <scope>NUCLEOTIDE SEQUENCE</scope>
</reference>
<dbReference type="GO" id="GO:0015035">
    <property type="term" value="F:protein-disulfide reductase activity"/>
    <property type="evidence" value="ECO:0007669"/>
    <property type="project" value="InterPro"/>
</dbReference>
<dbReference type="InterPro" id="IPR007263">
    <property type="entry name" value="DCC1-like"/>
</dbReference>
<protein>
    <recommendedName>
        <fullName evidence="3">Thiol-disulfide oxidoreductase DCC</fullName>
    </recommendedName>
</protein>
<sequence length="130" mass="14325">RPLVLYDGVCLLCSTFVQFVLDNDEEEIIDFAPLQSEVGLKALKQAGLEADLSTMVLIDEAGAHVRSTAALRVLSRCGAPFSLLYALILLPRPLRDLGYSCVAAVRYRLFGKDDGGSCRRMTKAMRARFL</sequence>
<organism evidence="1 2">
    <name type="scientific">Emiliania huxleyi (strain CCMP1516)</name>
    <dbReference type="NCBI Taxonomy" id="280463"/>
    <lineage>
        <taxon>Eukaryota</taxon>
        <taxon>Haptista</taxon>
        <taxon>Haptophyta</taxon>
        <taxon>Prymnesiophyceae</taxon>
        <taxon>Isochrysidales</taxon>
        <taxon>Noelaerhabdaceae</taxon>
        <taxon>Emiliania</taxon>
    </lineage>
</organism>
<dbReference type="OMA" id="MAIAGQC"/>